<feature type="compositionally biased region" description="Low complexity" evidence="1">
    <location>
        <begin position="190"/>
        <end position="212"/>
    </location>
</feature>
<proteinExistence type="predicted"/>
<dbReference type="InterPro" id="IPR038247">
    <property type="entry name" value="Jag_N_dom_sf"/>
</dbReference>
<dbReference type="InterPro" id="IPR032782">
    <property type="entry name" value="KhpB_N"/>
</dbReference>
<dbReference type="EMBL" id="RQZI01000001">
    <property type="protein sequence ID" value="RRC93891.1"/>
    <property type="molecule type" value="Genomic_DNA"/>
</dbReference>
<feature type="region of interest" description="Disordered" evidence="1">
    <location>
        <begin position="178"/>
        <end position="225"/>
    </location>
</feature>
<dbReference type="AlphaFoldDB" id="A0A3P1S9G4"/>
<evidence type="ECO:0000313" key="4">
    <source>
        <dbReference type="EMBL" id="RRC93891.1"/>
    </source>
</evidence>
<dbReference type="Pfam" id="PF16127">
    <property type="entry name" value="DUF4839"/>
    <property type="match status" value="1"/>
</dbReference>
<sequence>MTIYKGKTTEDAIEKGLKDLALDKNKVKIEVKHQGNTGVFGLFASEAIVDIRPLTEKEILNKKYQKIFMIVGVTISIFVFVCIGIFSSSKENSNELSLPIESENINQKNYKVIVSQLEDTGFTNVKTEKIEDLINGWIIKDGQIESVSIQGKTEFQKGEKLPKNARITVTYHTFKKEEKNQEVNKKKENSSSSSIDTKSSSSSSESSSSSSESSKKTELQTITPENNPEFAAILQTEDPTAISSFVQKYKGKIVEFNGYIAYFNPHANYKTRYDILIYAGDYPGPDLATPGPAFQFNDVAPTSVFKNFGGDGVGIGQNMHIKASMREFTKGELLILEPVEVTKR</sequence>
<evidence type="ECO:0000313" key="5">
    <source>
        <dbReference type="Proteomes" id="UP000277597"/>
    </source>
</evidence>
<accession>A0A3P1S9G4</accession>
<keyword evidence="2" id="KW-0472">Membrane</keyword>
<keyword evidence="2" id="KW-0812">Transmembrane</keyword>
<reference evidence="4 5" key="1">
    <citation type="submission" date="2018-11" db="EMBL/GenBank/DDBJ databases">
        <title>Genomes From Bacteria Associated with the Canine Oral Cavity: a Test Case for Automated Genome-Based Taxonomic Assignment.</title>
        <authorList>
            <person name="Coil D.A."/>
            <person name="Jospin G."/>
            <person name="Darling A.E."/>
            <person name="Wallis C."/>
            <person name="Davis I.J."/>
            <person name="Harris S."/>
            <person name="Eisen J.A."/>
            <person name="Holcombe L.J."/>
            <person name="O'Flynn C."/>
        </authorList>
    </citation>
    <scope>NUCLEOTIDE SEQUENCE [LARGE SCALE GENOMIC DNA]</scope>
    <source>
        <strain evidence="4 5">OH953</strain>
    </source>
</reference>
<name>A0A3P1S9G4_STRSA</name>
<dbReference type="Proteomes" id="UP000277597">
    <property type="component" value="Unassembled WGS sequence"/>
</dbReference>
<dbReference type="SMART" id="SM01245">
    <property type="entry name" value="Jag_N"/>
    <property type="match status" value="1"/>
</dbReference>
<feature type="domain" description="RNA-binding protein KhpB N-terminal" evidence="3">
    <location>
        <begin position="3"/>
        <end position="54"/>
    </location>
</feature>
<evidence type="ECO:0000256" key="2">
    <source>
        <dbReference type="SAM" id="Phobius"/>
    </source>
</evidence>
<dbReference type="InterPro" id="IPR032290">
    <property type="entry name" value="DUF4839"/>
</dbReference>
<comment type="caution">
    <text evidence="4">The sequence shown here is derived from an EMBL/GenBank/DDBJ whole genome shotgun (WGS) entry which is preliminary data.</text>
</comment>
<dbReference type="RefSeq" id="WP_049542482.1">
    <property type="nucleotide sequence ID" value="NZ_JAKUVB010000001.1"/>
</dbReference>
<dbReference type="Gene3D" id="3.30.30.80">
    <property type="entry name" value="probable RNA-binding protein from clostridium symbiosum atcc 14940"/>
    <property type="match status" value="1"/>
</dbReference>
<protein>
    <submittedName>
        <fullName evidence="4">DUF4839 domain-containing protein</fullName>
    </submittedName>
</protein>
<evidence type="ECO:0000259" key="3">
    <source>
        <dbReference type="SMART" id="SM01245"/>
    </source>
</evidence>
<organism evidence="4 5">
    <name type="scientific">Streptococcus sanguinis</name>
    <dbReference type="NCBI Taxonomy" id="1305"/>
    <lineage>
        <taxon>Bacteria</taxon>
        <taxon>Bacillati</taxon>
        <taxon>Bacillota</taxon>
        <taxon>Bacilli</taxon>
        <taxon>Lactobacillales</taxon>
        <taxon>Streptococcaceae</taxon>
        <taxon>Streptococcus</taxon>
    </lineage>
</organism>
<feature type="compositionally biased region" description="Basic and acidic residues" evidence="1">
    <location>
        <begin position="178"/>
        <end position="189"/>
    </location>
</feature>
<dbReference type="Pfam" id="PF14804">
    <property type="entry name" value="Jag_N"/>
    <property type="match status" value="1"/>
</dbReference>
<gene>
    <name evidence="4" type="ORF">EII39_00775</name>
</gene>
<evidence type="ECO:0000256" key="1">
    <source>
        <dbReference type="SAM" id="MobiDB-lite"/>
    </source>
</evidence>
<feature type="transmembrane region" description="Helical" evidence="2">
    <location>
        <begin position="67"/>
        <end position="86"/>
    </location>
</feature>
<keyword evidence="2" id="KW-1133">Transmembrane helix</keyword>